<sequence>MSSLSLATAFKWLVSAHAGHTGSGLVREGFGRGDNLPQRMYRSFRGPCRSHGKPAPPEVKRSVARSTPARSQRNGLISSGLVYNAERLPATRASTAEPPHHSIVLALQPLPCIVALFISGAFHAHSFSLDRWRSGRHVADSDFCLRQYFLSGPSGSD</sequence>
<organism evidence="2 3">
    <name type="scientific">Pseudomonas syringae pv. actinidiae</name>
    <dbReference type="NCBI Taxonomy" id="103796"/>
    <lineage>
        <taxon>Bacteria</taxon>
        <taxon>Pseudomonadati</taxon>
        <taxon>Pseudomonadota</taxon>
        <taxon>Gammaproteobacteria</taxon>
        <taxon>Pseudomonadales</taxon>
        <taxon>Pseudomonadaceae</taxon>
        <taxon>Pseudomonas</taxon>
        <taxon>Pseudomonas syringae</taxon>
    </lineage>
</organism>
<evidence type="ECO:0000256" key="1">
    <source>
        <dbReference type="SAM" id="MobiDB-lite"/>
    </source>
</evidence>
<reference evidence="2 3" key="1">
    <citation type="submission" date="2017-11" db="EMBL/GenBank/DDBJ databases">
        <title>Complete DNA Sequence of Pseudomonas syringae pv. actinidiae, biovar 5 (Psa5).</title>
        <authorList>
            <person name="Butler M."/>
            <person name="Taiaroa G."/>
            <person name="Sumpter N."/>
            <person name="Poulter R."/>
        </authorList>
    </citation>
    <scope>NUCLEOTIDE SEQUENCE [LARGE SCALE GENOMIC DNA]</scope>
    <source>
        <strain evidence="2 3">MAFF212063</strain>
    </source>
</reference>
<evidence type="ECO:0000313" key="3">
    <source>
        <dbReference type="Proteomes" id="UP000230024"/>
    </source>
</evidence>
<name>A0AAU8XCP0_PSESF</name>
<dbReference type="Proteomes" id="UP000230024">
    <property type="component" value="Chromosome"/>
</dbReference>
<accession>A0AAU8XCP0</accession>
<dbReference type="AlphaFoldDB" id="A0AAU8XCP0"/>
<gene>
    <name evidence="2" type="ORF">CT122_05045</name>
</gene>
<proteinExistence type="predicted"/>
<evidence type="ECO:0000313" key="2">
    <source>
        <dbReference type="EMBL" id="ATV16348.1"/>
    </source>
</evidence>
<protein>
    <submittedName>
        <fullName evidence="2">Uncharacterized protein</fullName>
    </submittedName>
</protein>
<feature type="region of interest" description="Disordered" evidence="1">
    <location>
        <begin position="46"/>
        <end position="71"/>
    </location>
</feature>
<dbReference type="EMBL" id="CP024712">
    <property type="protein sequence ID" value="ATV16348.1"/>
    <property type="molecule type" value="Genomic_DNA"/>
</dbReference>